<keyword evidence="15" id="KW-1185">Reference proteome</keyword>
<evidence type="ECO:0000256" key="11">
    <source>
        <dbReference type="SAM" id="Phobius"/>
    </source>
</evidence>
<reference evidence="14" key="1">
    <citation type="submission" date="2021-04" db="EMBL/GenBank/DDBJ databases">
        <title>Proteiniclasticum sedimins sp. nov., an obligate anaerobic bacterium isolated from anaerobic sludge.</title>
        <authorList>
            <person name="Liu J."/>
        </authorList>
    </citation>
    <scope>NUCLEOTIDE SEQUENCE</scope>
    <source>
        <strain evidence="14">BAD-10</strain>
    </source>
</reference>
<keyword evidence="7" id="KW-0418">Kinase</keyword>
<dbReference type="CDD" id="cd06225">
    <property type="entry name" value="HAMP"/>
    <property type="match status" value="1"/>
</dbReference>
<dbReference type="InterPro" id="IPR036097">
    <property type="entry name" value="HisK_dim/P_sf"/>
</dbReference>
<dbReference type="AlphaFoldDB" id="A0A941CN35"/>
<evidence type="ECO:0000259" key="12">
    <source>
        <dbReference type="PROSITE" id="PS50109"/>
    </source>
</evidence>
<dbReference type="Gene3D" id="1.10.287.130">
    <property type="match status" value="1"/>
</dbReference>
<evidence type="ECO:0000256" key="1">
    <source>
        <dbReference type="ARBA" id="ARBA00000085"/>
    </source>
</evidence>
<feature type="domain" description="HAMP" evidence="13">
    <location>
        <begin position="174"/>
        <end position="227"/>
    </location>
</feature>
<feature type="transmembrane region" description="Helical" evidence="11">
    <location>
        <begin position="151"/>
        <end position="172"/>
    </location>
</feature>
<name>A0A941CN35_9CLOT</name>
<dbReference type="InterPro" id="IPR004358">
    <property type="entry name" value="Sig_transdc_His_kin-like_C"/>
</dbReference>
<proteinExistence type="predicted"/>
<dbReference type="Gene3D" id="3.30.565.10">
    <property type="entry name" value="Histidine kinase-like ATPase, C-terminal domain"/>
    <property type="match status" value="1"/>
</dbReference>
<dbReference type="CDD" id="cd00075">
    <property type="entry name" value="HATPase"/>
    <property type="match status" value="1"/>
</dbReference>
<dbReference type="SMART" id="SM00388">
    <property type="entry name" value="HisKA"/>
    <property type="match status" value="1"/>
</dbReference>
<dbReference type="InterPro" id="IPR005467">
    <property type="entry name" value="His_kinase_dom"/>
</dbReference>
<evidence type="ECO:0000256" key="2">
    <source>
        <dbReference type="ARBA" id="ARBA00004370"/>
    </source>
</evidence>
<dbReference type="EMBL" id="JAGSCS010000004">
    <property type="protein sequence ID" value="MBR0575731.1"/>
    <property type="molecule type" value="Genomic_DNA"/>
</dbReference>
<dbReference type="GO" id="GO:0005886">
    <property type="term" value="C:plasma membrane"/>
    <property type="evidence" value="ECO:0007669"/>
    <property type="project" value="TreeGrafter"/>
</dbReference>
<dbReference type="GO" id="GO:0000155">
    <property type="term" value="F:phosphorelay sensor kinase activity"/>
    <property type="evidence" value="ECO:0007669"/>
    <property type="project" value="InterPro"/>
</dbReference>
<dbReference type="PROSITE" id="PS50885">
    <property type="entry name" value="HAMP"/>
    <property type="match status" value="1"/>
</dbReference>
<evidence type="ECO:0000256" key="7">
    <source>
        <dbReference type="ARBA" id="ARBA00022777"/>
    </source>
</evidence>
<dbReference type="InterPro" id="IPR003660">
    <property type="entry name" value="HAMP_dom"/>
</dbReference>
<dbReference type="SMART" id="SM00304">
    <property type="entry name" value="HAMP"/>
    <property type="match status" value="1"/>
</dbReference>
<feature type="transmembrane region" description="Helical" evidence="11">
    <location>
        <begin position="12"/>
        <end position="32"/>
    </location>
</feature>
<evidence type="ECO:0000313" key="15">
    <source>
        <dbReference type="Proteomes" id="UP000675379"/>
    </source>
</evidence>
<keyword evidence="6 11" id="KW-0812">Transmembrane</keyword>
<dbReference type="FunFam" id="1.10.287.130:FF:000001">
    <property type="entry name" value="Two-component sensor histidine kinase"/>
    <property type="match status" value="1"/>
</dbReference>
<dbReference type="Gene3D" id="6.10.340.10">
    <property type="match status" value="1"/>
</dbReference>
<dbReference type="Pfam" id="PF00512">
    <property type="entry name" value="HisKA"/>
    <property type="match status" value="1"/>
</dbReference>
<evidence type="ECO:0000256" key="9">
    <source>
        <dbReference type="ARBA" id="ARBA00023012"/>
    </source>
</evidence>
<dbReference type="PROSITE" id="PS50109">
    <property type="entry name" value="HIS_KIN"/>
    <property type="match status" value="1"/>
</dbReference>
<dbReference type="PANTHER" id="PTHR45436">
    <property type="entry name" value="SENSOR HISTIDINE KINASE YKOH"/>
    <property type="match status" value="1"/>
</dbReference>
<accession>A0A941CN35</accession>
<evidence type="ECO:0000313" key="14">
    <source>
        <dbReference type="EMBL" id="MBR0575731.1"/>
    </source>
</evidence>
<dbReference type="InterPro" id="IPR050428">
    <property type="entry name" value="TCS_sensor_his_kinase"/>
</dbReference>
<organism evidence="14 15">
    <name type="scientific">Proteiniclasticum sediminis</name>
    <dbReference type="NCBI Taxonomy" id="2804028"/>
    <lineage>
        <taxon>Bacteria</taxon>
        <taxon>Bacillati</taxon>
        <taxon>Bacillota</taxon>
        <taxon>Clostridia</taxon>
        <taxon>Eubacteriales</taxon>
        <taxon>Clostridiaceae</taxon>
        <taxon>Proteiniclasticum</taxon>
    </lineage>
</organism>
<evidence type="ECO:0000256" key="10">
    <source>
        <dbReference type="ARBA" id="ARBA00023136"/>
    </source>
</evidence>
<keyword evidence="9" id="KW-0902">Two-component regulatory system</keyword>
<dbReference type="Pfam" id="PF02518">
    <property type="entry name" value="HATPase_c"/>
    <property type="match status" value="1"/>
</dbReference>
<dbReference type="InterPro" id="IPR003594">
    <property type="entry name" value="HATPase_dom"/>
</dbReference>
<evidence type="ECO:0000256" key="3">
    <source>
        <dbReference type="ARBA" id="ARBA00012438"/>
    </source>
</evidence>
<dbReference type="PANTHER" id="PTHR45436:SF5">
    <property type="entry name" value="SENSOR HISTIDINE KINASE TRCS"/>
    <property type="match status" value="1"/>
</dbReference>
<gene>
    <name evidence="14" type="ORF">KCG48_05165</name>
</gene>
<dbReference type="SUPFAM" id="SSF47384">
    <property type="entry name" value="Homodimeric domain of signal transducing histidine kinase"/>
    <property type="match status" value="1"/>
</dbReference>
<evidence type="ECO:0000256" key="5">
    <source>
        <dbReference type="ARBA" id="ARBA00022679"/>
    </source>
</evidence>
<dbReference type="PRINTS" id="PR00344">
    <property type="entry name" value="BCTRLSENSOR"/>
</dbReference>
<dbReference type="CDD" id="cd00082">
    <property type="entry name" value="HisKA"/>
    <property type="match status" value="1"/>
</dbReference>
<comment type="subcellular location">
    <subcellularLocation>
        <location evidence="2">Membrane</location>
    </subcellularLocation>
</comment>
<dbReference type="FunFam" id="3.30.565.10:FF:000006">
    <property type="entry name" value="Sensor histidine kinase WalK"/>
    <property type="match status" value="1"/>
</dbReference>
<evidence type="ECO:0000256" key="6">
    <source>
        <dbReference type="ARBA" id="ARBA00022692"/>
    </source>
</evidence>
<dbReference type="RefSeq" id="WP_211800306.1">
    <property type="nucleotide sequence ID" value="NZ_JAGSCS010000004.1"/>
</dbReference>
<dbReference type="SMART" id="SM00387">
    <property type="entry name" value="HATPase_c"/>
    <property type="match status" value="1"/>
</dbReference>
<comment type="caution">
    <text evidence="14">The sequence shown here is derived from an EMBL/GenBank/DDBJ whole genome shotgun (WGS) entry which is preliminary data.</text>
</comment>
<feature type="domain" description="Histidine kinase" evidence="12">
    <location>
        <begin position="235"/>
        <end position="449"/>
    </location>
</feature>
<dbReference type="EC" id="2.7.13.3" evidence="3"/>
<sequence length="455" mass="50705">MKRLKLSTKIIWNYALIFTSILLIINFAVFLTSQFYNRVSARNEVDALLGALAEDLRSGVELTPEELKTRGIVPPFVAVLEQGGAVTVSQENYRLSSQGEKLTLEKDFLSGVESTTNFIYTREKIAAPEGIVTVTLLKDLSGYRFMSSVNLITLIIASLLGIVVSYVVGYYISRQSFTPILQMTKSAAAIGPTNIHDRIPEPPVMDELKELSMTFNGLLDRLDDAYSKQSKFVSDASHELRTPLTVIKGYNDLLRRWGKTDPEILEEAIGAIRAETDNMSMLVENLLFIAKGENRKLKLDLQPFSLCDLLEEVAKDFRLSVPERQYEVRCEGISVVQDRRMIKQLLRIFVDNSVKFTPTGSLISLEATPTETGYVLRVRDEGEGIAEADLQHVFERFYVADKARTKDKAGSGLGLSIARWIVETHGGTVKALSVQGQGTTMEADFAHRDFSGQSV</sequence>
<keyword evidence="4" id="KW-0597">Phosphoprotein</keyword>
<evidence type="ECO:0000256" key="4">
    <source>
        <dbReference type="ARBA" id="ARBA00022553"/>
    </source>
</evidence>
<dbReference type="InterPro" id="IPR003661">
    <property type="entry name" value="HisK_dim/P_dom"/>
</dbReference>
<protein>
    <recommendedName>
        <fullName evidence="3">histidine kinase</fullName>
        <ecNumber evidence="3">2.7.13.3</ecNumber>
    </recommendedName>
</protein>
<dbReference type="Pfam" id="PF00672">
    <property type="entry name" value="HAMP"/>
    <property type="match status" value="1"/>
</dbReference>
<evidence type="ECO:0000259" key="13">
    <source>
        <dbReference type="PROSITE" id="PS50885"/>
    </source>
</evidence>
<keyword evidence="5" id="KW-0808">Transferase</keyword>
<evidence type="ECO:0000256" key="8">
    <source>
        <dbReference type="ARBA" id="ARBA00022989"/>
    </source>
</evidence>
<keyword evidence="10 11" id="KW-0472">Membrane</keyword>
<dbReference type="Proteomes" id="UP000675379">
    <property type="component" value="Unassembled WGS sequence"/>
</dbReference>
<keyword evidence="8 11" id="KW-1133">Transmembrane helix</keyword>
<dbReference type="InterPro" id="IPR036890">
    <property type="entry name" value="HATPase_C_sf"/>
</dbReference>
<comment type="catalytic activity">
    <reaction evidence="1">
        <text>ATP + protein L-histidine = ADP + protein N-phospho-L-histidine.</text>
        <dbReference type="EC" id="2.7.13.3"/>
    </reaction>
</comment>
<dbReference type="SUPFAM" id="SSF55874">
    <property type="entry name" value="ATPase domain of HSP90 chaperone/DNA topoisomerase II/histidine kinase"/>
    <property type="match status" value="1"/>
</dbReference>